<evidence type="ECO:0008006" key="3">
    <source>
        <dbReference type="Google" id="ProtNLM"/>
    </source>
</evidence>
<dbReference type="EMBL" id="JAUCMX010000005">
    <property type="protein sequence ID" value="KAK3545349.1"/>
    <property type="molecule type" value="Genomic_DNA"/>
</dbReference>
<protein>
    <recommendedName>
        <fullName evidence="3">Reverse transcriptase</fullName>
    </recommendedName>
</protein>
<organism evidence="1 2">
    <name type="scientific">Hemibagrus guttatus</name>
    <dbReference type="NCBI Taxonomy" id="175788"/>
    <lineage>
        <taxon>Eukaryota</taxon>
        <taxon>Metazoa</taxon>
        <taxon>Chordata</taxon>
        <taxon>Craniata</taxon>
        <taxon>Vertebrata</taxon>
        <taxon>Euteleostomi</taxon>
        <taxon>Actinopterygii</taxon>
        <taxon>Neopterygii</taxon>
        <taxon>Teleostei</taxon>
        <taxon>Ostariophysi</taxon>
        <taxon>Siluriformes</taxon>
        <taxon>Bagridae</taxon>
        <taxon>Hemibagrus</taxon>
    </lineage>
</organism>
<evidence type="ECO:0000313" key="2">
    <source>
        <dbReference type="Proteomes" id="UP001274896"/>
    </source>
</evidence>
<name>A0AAE0R8A4_9TELE</name>
<comment type="caution">
    <text evidence="1">The sequence shown here is derived from an EMBL/GenBank/DDBJ whole genome shotgun (WGS) entry which is preliminary data.</text>
</comment>
<proteinExistence type="predicted"/>
<dbReference type="Proteomes" id="UP001274896">
    <property type="component" value="Unassembled WGS sequence"/>
</dbReference>
<evidence type="ECO:0000313" key="1">
    <source>
        <dbReference type="EMBL" id="KAK3545349.1"/>
    </source>
</evidence>
<sequence length="262" mass="29927">MKMDIGTDVTALPESIFTLLTSHKNTGLKKTRKTLMRPERHVLDVKGVFSASISKNDKNIEEDIYVVKNLFTPLLGRHAIEKLNLITRLDNITDCPWQVKYPELFTGLGELKEEYSIKLQPSATPYSVNVAGWIPVPLMDKVKKELSRMEKLDIIQKVEGPSDWCSGMVPVLKPDNMIVKMEELVVKYIDKHGSQGMFDGIKNIVDKPYEWAIAKFENDPKVPKNKKGQIASVLQEVLAAYKANRMSRFRYPKHEETDPARR</sequence>
<accession>A0AAE0R8A4</accession>
<gene>
    <name evidence="1" type="ORF">QTP70_004071</name>
</gene>
<keyword evidence="2" id="KW-1185">Reference proteome</keyword>
<dbReference type="AlphaFoldDB" id="A0AAE0R8A4"/>
<dbReference type="InterPro" id="IPR043502">
    <property type="entry name" value="DNA/RNA_pol_sf"/>
</dbReference>
<dbReference type="SUPFAM" id="SSF56672">
    <property type="entry name" value="DNA/RNA polymerases"/>
    <property type="match status" value="1"/>
</dbReference>
<reference evidence="1" key="1">
    <citation type="submission" date="2023-06" db="EMBL/GenBank/DDBJ databases">
        <title>Male Hemibagrus guttatus genome.</title>
        <authorList>
            <person name="Bian C."/>
        </authorList>
    </citation>
    <scope>NUCLEOTIDE SEQUENCE</scope>
    <source>
        <strain evidence="1">Male_cb2023</strain>
        <tissue evidence="1">Muscle</tissue>
    </source>
</reference>
<dbReference type="Gene3D" id="3.10.10.10">
    <property type="entry name" value="HIV Type 1 Reverse Transcriptase, subunit A, domain 1"/>
    <property type="match status" value="1"/>
</dbReference>